<evidence type="ECO:0008006" key="5">
    <source>
        <dbReference type="Google" id="ProtNLM"/>
    </source>
</evidence>
<name>A0A2I1FHK4_9GLOM</name>
<evidence type="ECO:0000313" key="3">
    <source>
        <dbReference type="EMBL" id="CAB5388981.1"/>
    </source>
</evidence>
<comment type="caution">
    <text evidence="3">The sequence shown here is derived from an EMBL/GenBank/DDBJ whole genome shotgun (WGS) entry which is preliminary data.</text>
</comment>
<organism evidence="3 4">
    <name type="scientific">Rhizophagus irregularis</name>
    <dbReference type="NCBI Taxonomy" id="588596"/>
    <lineage>
        <taxon>Eukaryota</taxon>
        <taxon>Fungi</taxon>
        <taxon>Fungi incertae sedis</taxon>
        <taxon>Mucoromycota</taxon>
        <taxon>Glomeromycotina</taxon>
        <taxon>Glomeromycetes</taxon>
        <taxon>Glomerales</taxon>
        <taxon>Glomeraceae</taxon>
        <taxon>Rhizophagus</taxon>
    </lineage>
</organism>
<dbReference type="OrthoDB" id="2320559at2759"/>
<accession>A0A2I1FHK4</accession>
<feature type="signal peptide" evidence="1">
    <location>
        <begin position="1"/>
        <end position="20"/>
    </location>
</feature>
<protein>
    <recommendedName>
        <fullName evidence="5">Phosphatidylglycerol/phosphatidylinositol transfer protein</fullName>
    </recommendedName>
</protein>
<dbReference type="EMBL" id="CAGKOT010000063">
    <property type="protein sequence ID" value="CAB5388981.1"/>
    <property type="molecule type" value="Genomic_DNA"/>
</dbReference>
<evidence type="ECO:0000313" key="4">
    <source>
        <dbReference type="Proteomes" id="UP000684084"/>
    </source>
</evidence>
<keyword evidence="1" id="KW-0732">Signal</keyword>
<evidence type="ECO:0000256" key="1">
    <source>
        <dbReference type="SAM" id="SignalP"/>
    </source>
</evidence>
<feature type="chain" id="PRO_5039979155" description="Phosphatidylglycerol/phosphatidylinositol transfer protein" evidence="1">
    <location>
        <begin position="21"/>
        <end position="173"/>
    </location>
</feature>
<dbReference type="AlphaFoldDB" id="A0A2I1FHK4"/>
<dbReference type="SUPFAM" id="SSF81296">
    <property type="entry name" value="E set domains"/>
    <property type="match status" value="1"/>
</dbReference>
<gene>
    <name evidence="3" type="ORF">CHRIB12_LOCUS20848</name>
    <name evidence="2" type="ORF">CHRIB12_LOCUS7617</name>
</gene>
<dbReference type="VEuPathDB" id="FungiDB:RhiirA1_400765"/>
<dbReference type="InterPro" id="IPR014756">
    <property type="entry name" value="Ig_E-set"/>
</dbReference>
<dbReference type="VEuPathDB" id="FungiDB:RhiirFUN_023706"/>
<proteinExistence type="predicted"/>
<dbReference type="VEuPathDB" id="FungiDB:FUN_009961"/>
<dbReference type="EMBL" id="CAGKOT010000013">
    <property type="protein sequence ID" value="CAB5359137.1"/>
    <property type="molecule type" value="Genomic_DNA"/>
</dbReference>
<sequence length="173" mass="18422">MSRIFILAFVLFATLFAVNAAPLELEKRETKFPPCPGLPPGAVGLDIKMTPDPAVIGAKETFDIKGTMEKDIVDKDWLGIGFIDLDEQKPIGRPLILNICAIPGVTCPIKAGTEFSTTQEYTAPGEFSARYAIVVAIGRGLPPDGESLACSASIIGDSELSAVPVGLDVWDFL</sequence>
<reference evidence="3" key="1">
    <citation type="submission" date="2020-05" db="EMBL/GenBank/DDBJ databases">
        <authorList>
            <person name="Rincon C."/>
            <person name="Sanders R I."/>
            <person name="Robbins C."/>
            <person name="Chaturvedi A."/>
        </authorList>
    </citation>
    <scope>NUCLEOTIDE SEQUENCE</scope>
    <source>
        <strain evidence="3">CHB12</strain>
    </source>
</reference>
<dbReference type="Proteomes" id="UP000684084">
    <property type="component" value="Unassembled WGS sequence"/>
</dbReference>
<evidence type="ECO:0000313" key="2">
    <source>
        <dbReference type="EMBL" id="CAB5359137.1"/>
    </source>
</evidence>